<feature type="domain" description="CHAT" evidence="1">
    <location>
        <begin position="877"/>
        <end position="1157"/>
    </location>
</feature>
<organism evidence="2 3">
    <name type="scientific">Exophiala viscosa</name>
    <dbReference type="NCBI Taxonomy" id="2486360"/>
    <lineage>
        <taxon>Eukaryota</taxon>
        <taxon>Fungi</taxon>
        <taxon>Dikarya</taxon>
        <taxon>Ascomycota</taxon>
        <taxon>Pezizomycotina</taxon>
        <taxon>Eurotiomycetes</taxon>
        <taxon>Chaetothyriomycetidae</taxon>
        <taxon>Chaetothyriales</taxon>
        <taxon>Herpotrichiellaceae</taxon>
        <taxon>Exophiala</taxon>
    </lineage>
</organism>
<dbReference type="SUPFAM" id="SSF48452">
    <property type="entry name" value="TPR-like"/>
    <property type="match status" value="1"/>
</dbReference>
<evidence type="ECO:0000313" key="2">
    <source>
        <dbReference type="EMBL" id="KAI1610274.1"/>
    </source>
</evidence>
<evidence type="ECO:0000313" key="3">
    <source>
        <dbReference type="Proteomes" id="UP001203852"/>
    </source>
</evidence>
<keyword evidence="3" id="KW-1185">Reference proteome</keyword>
<evidence type="ECO:0000259" key="1">
    <source>
        <dbReference type="Pfam" id="PF12770"/>
    </source>
</evidence>
<reference evidence="2" key="1">
    <citation type="journal article" date="2022" name="bioRxiv">
        <title>Deciphering the potential niche of two novel black yeast fungi from a biological soil crust based on their genomes, phenotypes, and melanin regulation.</title>
        <authorList>
            <consortium name="DOE Joint Genome Institute"/>
            <person name="Carr E.C."/>
            <person name="Barton Q."/>
            <person name="Grambo S."/>
            <person name="Sullivan M."/>
            <person name="Renfro C.M."/>
            <person name="Kuo A."/>
            <person name="Pangilinan J."/>
            <person name="Lipzen A."/>
            <person name="Keymanesh K."/>
            <person name="Savage E."/>
            <person name="Barry K."/>
            <person name="Grigoriev I.V."/>
            <person name="Riekhof W.R."/>
            <person name="Harris S.S."/>
        </authorList>
    </citation>
    <scope>NUCLEOTIDE SEQUENCE</scope>
    <source>
        <strain evidence="2">JF 03-4F</strain>
    </source>
</reference>
<dbReference type="AlphaFoldDB" id="A0AAN6DPM1"/>
<proteinExistence type="predicted"/>
<dbReference type="InterPro" id="IPR011990">
    <property type="entry name" value="TPR-like_helical_dom_sf"/>
</dbReference>
<dbReference type="EMBL" id="MU404358">
    <property type="protein sequence ID" value="KAI1610274.1"/>
    <property type="molecule type" value="Genomic_DNA"/>
</dbReference>
<protein>
    <submittedName>
        <fullName evidence="2">CHAT domain-containing protein</fullName>
    </submittedName>
</protein>
<dbReference type="Pfam" id="PF12770">
    <property type="entry name" value="CHAT"/>
    <property type="match status" value="1"/>
</dbReference>
<gene>
    <name evidence="2" type="ORF">EDD36DRAFT_321038</name>
</gene>
<name>A0AAN6DPM1_9EURO</name>
<sequence>MEVPDEHSATSITRYLEDARALSRLGRYSAAIGLLNEARRHHADDLALLFELAETHATQGYINRAHALLTENASVTGLAADMLQMLKCFLEPVISGRFSRSVAEAEDINQKYQPEGSTDPDWIRIATIRLYHFKMFGLYSVFHHADGTSRARGAEVEVMGIIEHLLDRGDVLNAFKFCNVLLNSEDKVRSLSSILAMKELPSLIKAKAQLELAGLSPGPEHKQHREGLRQSARTIFTQEQHHHGALDADLAEALEDPTPSCDLDIGRLLQSYEKLDYPNGLKSWLNKLLDVAERLHNCDLQRDLEQTLEDLATKTGTLCLLKVGQVNLIARFHQKTGNDNLIKTALQKLYQDLTNFDLPYTLGHVGFILTDIFIQYRNAPEALKWARICEIHWKACLPATQSMGALQVLRTRIMECESRAGSEYQLVLEFAQQLVDSDLAGGLHEEAAMKLDTIVGLYFTCTTIQPQERNQQIPRLFARIEEMLEMITDRDMRLQKAGLLQRKATFHMSLGSQYDHCILEQGALEAFQEALDLTHAATKGTLAYQLVAIRGHMGLVRHTCFTKTKRSNREESKSFLDAAAEDFRVCLTGYEAISSTFQIAETKYWIALLKYEAWTQNWESYNPVIQALLDAEAGYDDRRDEINISSGLSAIKDKQALAKEKHVRDIYRFAFQICAREGHAADAWHWVQKAKARSLSDMLGLGCLMPEALQSLVWSDPTSREHYEREKELLQMLRAVPPDRTFAVGLELRQLQKKMRSMPTLKALLDLRQGKAVTADELTTRWETLPVGHQKVVFIDWYVLGAEDIYILMLQRATEPVLQKLALSVSQVRSWINTFLVAEEGQEHSLRRMDGHENQALRELDGLVEIIGEHVAADILLVLSPAAPLDALPLHALHVRPPSTALSQRRMPLIERNPLVYCSNMTVFLQCCELAATKKPQGGLKTTFMAVYEGTPTEECDMAEQQAVYRTMKDLATKHKTSATTGLNVTREIVSTEWASSDYILFHGHCDMSSQDITKQSLLLRQTPPDGEDTTFSSLSVIDIFGMKLRSPLVCLLACGSSQQRIEAGDEPLGLVTALLCAGTASVIGTLWPVASGTARLFATGLAETMKLAEPPSQGEPSALSQAIDLTVVLQQTVRKLKHNNRTRTPYHWAAFVLHGSTFLRARSGSPLLI</sequence>
<comment type="caution">
    <text evidence="2">The sequence shown here is derived from an EMBL/GenBank/DDBJ whole genome shotgun (WGS) entry which is preliminary data.</text>
</comment>
<dbReference type="InterPro" id="IPR024983">
    <property type="entry name" value="CHAT_dom"/>
</dbReference>
<dbReference type="Proteomes" id="UP001203852">
    <property type="component" value="Unassembled WGS sequence"/>
</dbReference>
<accession>A0AAN6DPM1</accession>